<evidence type="ECO:0000313" key="3">
    <source>
        <dbReference type="Proteomes" id="UP001152795"/>
    </source>
</evidence>
<evidence type="ECO:0000313" key="2">
    <source>
        <dbReference type="EMBL" id="CAB4013837.1"/>
    </source>
</evidence>
<dbReference type="OrthoDB" id="8195432at2759"/>
<organism evidence="2 3">
    <name type="scientific">Paramuricea clavata</name>
    <name type="common">Red gorgonian</name>
    <name type="synonym">Violescent sea-whip</name>
    <dbReference type="NCBI Taxonomy" id="317549"/>
    <lineage>
        <taxon>Eukaryota</taxon>
        <taxon>Metazoa</taxon>
        <taxon>Cnidaria</taxon>
        <taxon>Anthozoa</taxon>
        <taxon>Octocorallia</taxon>
        <taxon>Malacalcyonacea</taxon>
        <taxon>Plexauridae</taxon>
        <taxon>Paramuricea</taxon>
    </lineage>
</organism>
<comment type="caution">
    <text evidence="2">The sequence shown here is derived from an EMBL/GenBank/DDBJ whole genome shotgun (WGS) entry which is preliminary data.</text>
</comment>
<name>A0A6S7I9D3_PARCT</name>
<accession>A0A6S7I9D3</accession>
<dbReference type="Proteomes" id="UP001152795">
    <property type="component" value="Unassembled WGS sequence"/>
</dbReference>
<dbReference type="InterPro" id="IPR043502">
    <property type="entry name" value="DNA/RNA_pol_sf"/>
</dbReference>
<reference evidence="2" key="1">
    <citation type="submission" date="2020-04" db="EMBL/GenBank/DDBJ databases">
        <authorList>
            <person name="Alioto T."/>
            <person name="Alioto T."/>
            <person name="Gomez Garrido J."/>
        </authorList>
    </citation>
    <scope>NUCLEOTIDE SEQUENCE</scope>
    <source>
        <strain evidence="2">A484AB</strain>
    </source>
</reference>
<proteinExistence type="predicted"/>
<dbReference type="SUPFAM" id="SSF56672">
    <property type="entry name" value="DNA/RNA polymerases"/>
    <property type="match status" value="1"/>
</dbReference>
<protein>
    <recommendedName>
        <fullName evidence="1">Reverse transcriptase domain-containing protein</fullName>
    </recommendedName>
</protein>
<dbReference type="AlphaFoldDB" id="A0A6S7I9D3"/>
<dbReference type="PANTHER" id="PTHR47027:SF20">
    <property type="entry name" value="REVERSE TRANSCRIPTASE-LIKE PROTEIN WITH RNA-DIRECTED DNA POLYMERASE DOMAIN"/>
    <property type="match status" value="1"/>
</dbReference>
<keyword evidence="3" id="KW-1185">Reference proteome</keyword>
<dbReference type="PANTHER" id="PTHR47027">
    <property type="entry name" value="REVERSE TRANSCRIPTASE DOMAIN-CONTAINING PROTEIN"/>
    <property type="match status" value="1"/>
</dbReference>
<evidence type="ECO:0000259" key="1">
    <source>
        <dbReference type="Pfam" id="PF00078"/>
    </source>
</evidence>
<sequence length="426" mass="47166">MGFPADLVQMIGHIYTGATTEVVTPLGKTQPIPIHSGVKQGCPLSAILFNLSMELILRKCIAKAQTLPRGSLQHHGQSISILAYADDLVILARNKDTLQSLLNAVSSAADPTPSLVSNFLSNTPDRNLETIRYRTGSLWTRTRQATKTIKVTINVPDNGSPSLSAPNYADEVAPKDVCRFLHNVEREHAAQNLRELRDQGKVPRALTTDKFANGSNWHFTGLNIRFKDWRFIHRARLNCLPTNSVKSRWSDCSSSCRHCEEDETLPHLLCHCPSNMPAITTRHNKVVDRLTNAVRAGSVSTDKTVRDSGSPVRPDIVIESNSHVTIIDVCCPFENGPEALEEAVACKEVKYDHLKTFFESQGKSCDIFGFAVGALGAWFPGNERVLTALNMTSRYKNLFRKLCCSDVIQGSTDIYRQHLGCDDVLP</sequence>
<dbReference type="InterPro" id="IPR000477">
    <property type="entry name" value="RT_dom"/>
</dbReference>
<gene>
    <name evidence="2" type="ORF">PACLA_8A028530</name>
</gene>
<dbReference type="EMBL" id="CACRXK020008044">
    <property type="protein sequence ID" value="CAB4013837.1"/>
    <property type="molecule type" value="Genomic_DNA"/>
</dbReference>
<dbReference type="Pfam" id="PF00078">
    <property type="entry name" value="RVT_1"/>
    <property type="match status" value="1"/>
</dbReference>
<feature type="domain" description="Reverse transcriptase" evidence="1">
    <location>
        <begin position="28"/>
        <end position="108"/>
    </location>
</feature>